<reference evidence="1 2" key="1">
    <citation type="submission" date="2023-02" db="EMBL/GenBank/DDBJ databases">
        <title>Genome sequence of Mucilaginibacter jinjuensis strain KACC 16571.</title>
        <authorList>
            <person name="Kim S."/>
            <person name="Heo J."/>
            <person name="Kwon S.-W."/>
        </authorList>
    </citation>
    <scope>NUCLEOTIDE SEQUENCE [LARGE SCALE GENOMIC DNA]</scope>
    <source>
        <strain evidence="1 2">KACC 16571</strain>
    </source>
</reference>
<evidence type="ECO:0000313" key="1">
    <source>
        <dbReference type="EMBL" id="WCT13729.1"/>
    </source>
</evidence>
<dbReference type="RefSeq" id="WP_273632036.1">
    <property type="nucleotide sequence ID" value="NZ_CP117167.1"/>
</dbReference>
<dbReference type="SUPFAM" id="SSF160419">
    <property type="entry name" value="YdfO-like"/>
    <property type="match status" value="1"/>
</dbReference>
<dbReference type="Proteomes" id="UP001216139">
    <property type="component" value="Chromosome"/>
</dbReference>
<gene>
    <name evidence="1" type="ORF">PQO05_07245</name>
</gene>
<sequence length="132" mass="14985">MFTEAQLKAAHAKVKTGADFPKYVQEIKELDLLRYEYIVEDGRTVYYGANDFKIDSGARYDLLPISQKSSPADLEHTIKIHQQGQTDFMTFCRQAAAAGVEKWTIDTQKMMCTYYDLAGNEMVAEPIPQTGY</sequence>
<dbReference type="EMBL" id="CP117167">
    <property type="protein sequence ID" value="WCT13729.1"/>
    <property type="molecule type" value="Genomic_DNA"/>
</dbReference>
<accession>A0ABY7TBW1</accession>
<dbReference type="Gene3D" id="3.30.1810.10">
    <property type="entry name" value="YdfO-like"/>
    <property type="match status" value="1"/>
</dbReference>
<organism evidence="1 2">
    <name type="scientific">Mucilaginibacter jinjuensis</name>
    <dbReference type="NCBI Taxonomy" id="1176721"/>
    <lineage>
        <taxon>Bacteria</taxon>
        <taxon>Pseudomonadati</taxon>
        <taxon>Bacteroidota</taxon>
        <taxon>Sphingobacteriia</taxon>
        <taxon>Sphingobacteriales</taxon>
        <taxon>Sphingobacteriaceae</taxon>
        <taxon>Mucilaginibacter</taxon>
    </lineage>
</organism>
<protein>
    <submittedName>
        <fullName evidence="1">DUF1398 domain-containing protein</fullName>
    </submittedName>
</protein>
<dbReference type="InterPro" id="IPR009833">
    <property type="entry name" value="DUF1398"/>
</dbReference>
<name>A0ABY7TBW1_9SPHI</name>
<proteinExistence type="predicted"/>
<keyword evidence="2" id="KW-1185">Reference proteome</keyword>
<dbReference type="Pfam" id="PF07166">
    <property type="entry name" value="DUF1398"/>
    <property type="match status" value="1"/>
</dbReference>
<dbReference type="InterPro" id="IPR036696">
    <property type="entry name" value="YdfO-like_sf"/>
</dbReference>
<evidence type="ECO:0000313" key="2">
    <source>
        <dbReference type="Proteomes" id="UP001216139"/>
    </source>
</evidence>